<evidence type="ECO:0000256" key="3">
    <source>
        <dbReference type="SAM" id="MobiDB-lite"/>
    </source>
</evidence>
<protein>
    <submittedName>
        <fullName evidence="5">Class E sortase</fullName>
    </submittedName>
</protein>
<feature type="region of interest" description="Disordered" evidence="3">
    <location>
        <begin position="62"/>
        <end position="82"/>
    </location>
</feature>
<evidence type="ECO:0000256" key="4">
    <source>
        <dbReference type="SAM" id="Phobius"/>
    </source>
</evidence>
<evidence type="ECO:0000313" key="5">
    <source>
        <dbReference type="EMBL" id="UQF79719.1"/>
    </source>
</evidence>
<dbReference type="Gene3D" id="2.40.260.10">
    <property type="entry name" value="Sortase"/>
    <property type="match status" value="1"/>
</dbReference>
<feature type="active site" description="Acyl-thioester intermediate" evidence="2">
    <location>
        <position position="210"/>
    </location>
</feature>
<feature type="active site" description="Proton donor/acceptor" evidence="2">
    <location>
        <position position="142"/>
    </location>
</feature>
<organism evidence="5 6">
    <name type="scientific">Actinomyces graevenitzii</name>
    <dbReference type="NCBI Taxonomy" id="55565"/>
    <lineage>
        <taxon>Bacteria</taxon>
        <taxon>Bacillati</taxon>
        <taxon>Actinomycetota</taxon>
        <taxon>Actinomycetes</taxon>
        <taxon>Actinomycetales</taxon>
        <taxon>Actinomycetaceae</taxon>
        <taxon>Actinomyces</taxon>
    </lineage>
</organism>
<dbReference type="KEGG" id="agh:M3I41_00085"/>
<feature type="transmembrane region" description="Helical" evidence="4">
    <location>
        <begin position="17"/>
        <end position="43"/>
    </location>
</feature>
<keyword evidence="4" id="KW-0812">Transmembrane</keyword>
<dbReference type="InterPro" id="IPR005754">
    <property type="entry name" value="Sortase"/>
</dbReference>
<sequence length="251" mass="27503">MTAHVTSQARSRKVLDVFLTAIGELLLTAGLLIGLFLVWQLWWTSIDANAKAEQTMTQIHNTLPTSPKKAGNKHTEAPPAEPTVAYGQPMGVLIVPKWYGITNNNMPIYQGTGQELLDQAAAGHYQNTAYPGAIGNFSVAGHRRTNGNSFRRIDLLKAGDEVIVETATAWYVYKVTGHEIVDPSQVDVIAPVPNNPNAQPTQRLLTMTTCHSATLGEWGNDQRWIVHAQLSYWIPRGEGRPESVLSDPGVK</sequence>
<accession>A0A9E7AJC3</accession>
<proteinExistence type="predicted"/>
<name>A0A9E7AJC3_9ACTO</name>
<keyword evidence="4" id="KW-0472">Membrane</keyword>
<dbReference type="AlphaFoldDB" id="A0A9E7AJC3"/>
<evidence type="ECO:0000313" key="6">
    <source>
        <dbReference type="Proteomes" id="UP000830236"/>
    </source>
</evidence>
<keyword evidence="1" id="KW-0378">Hydrolase</keyword>
<dbReference type="InterPro" id="IPR042003">
    <property type="entry name" value="Sortase_E"/>
</dbReference>
<dbReference type="CDD" id="cd05830">
    <property type="entry name" value="Sortase_E"/>
    <property type="match status" value="1"/>
</dbReference>
<reference evidence="5" key="1">
    <citation type="submission" date="2022-05" db="EMBL/GenBank/DDBJ databases">
        <title>Using nanopore sequencing to obtain complete genomes from saliva samples.</title>
        <authorList>
            <person name="Baker J.L."/>
        </authorList>
    </citation>
    <scope>NUCLEOTIDE SEQUENCE</scope>
    <source>
        <strain evidence="5">JCVI-JB-Ag32</strain>
    </source>
</reference>
<dbReference type="SUPFAM" id="SSF63817">
    <property type="entry name" value="Sortase"/>
    <property type="match status" value="1"/>
</dbReference>
<gene>
    <name evidence="5" type="ORF">M3I41_00085</name>
</gene>
<dbReference type="NCBIfam" id="NF033747">
    <property type="entry name" value="class_E_sortase"/>
    <property type="match status" value="1"/>
</dbReference>
<dbReference type="Proteomes" id="UP000830236">
    <property type="component" value="Chromosome"/>
</dbReference>
<dbReference type="InterPro" id="IPR053465">
    <property type="entry name" value="Sortase_Class_E"/>
</dbReference>
<keyword evidence="4" id="KW-1133">Transmembrane helix</keyword>
<evidence type="ECO:0000256" key="2">
    <source>
        <dbReference type="PIRSR" id="PIRSR605754-1"/>
    </source>
</evidence>
<dbReference type="NCBIfam" id="TIGR01076">
    <property type="entry name" value="sortase_fam"/>
    <property type="match status" value="1"/>
</dbReference>
<dbReference type="InterPro" id="IPR023365">
    <property type="entry name" value="Sortase_dom-sf"/>
</dbReference>
<dbReference type="EMBL" id="CP097095">
    <property type="protein sequence ID" value="UQF79719.1"/>
    <property type="molecule type" value="Genomic_DNA"/>
</dbReference>
<evidence type="ECO:0000256" key="1">
    <source>
        <dbReference type="ARBA" id="ARBA00022801"/>
    </source>
</evidence>
<dbReference type="GO" id="GO:0016787">
    <property type="term" value="F:hydrolase activity"/>
    <property type="evidence" value="ECO:0007669"/>
    <property type="project" value="UniProtKB-KW"/>
</dbReference>
<dbReference type="Pfam" id="PF04203">
    <property type="entry name" value="Sortase"/>
    <property type="match status" value="1"/>
</dbReference>